<dbReference type="AlphaFoldDB" id="A0A6G6J8Q7"/>
<accession>A0A6G6J8Q7</accession>
<dbReference type="RefSeq" id="WP_024764852.1">
    <property type="nucleotide sequence ID" value="NZ_CP049142.1"/>
</dbReference>
<proteinExistence type="predicted"/>
<dbReference type="EMBL" id="CP049142">
    <property type="protein sequence ID" value="QIE91587.1"/>
    <property type="molecule type" value="Genomic_DNA"/>
</dbReference>
<gene>
    <name evidence="2" type="ORF">G5B91_35235</name>
</gene>
<keyword evidence="1" id="KW-0812">Transmembrane</keyword>
<evidence type="ECO:0000256" key="1">
    <source>
        <dbReference type="SAM" id="Phobius"/>
    </source>
</evidence>
<evidence type="ECO:0000313" key="3">
    <source>
        <dbReference type="Proteomes" id="UP000501063"/>
    </source>
</evidence>
<dbReference type="Proteomes" id="UP000501063">
    <property type="component" value="Plasmid pPniHBP1_1"/>
</dbReference>
<protein>
    <submittedName>
        <fullName evidence="2">Uncharacterized protein</fullName>
    </submittedName>
</protein>
<name>A0A6G6J8Q7_PSENT</name>
<dbReference type="KEGG" id="pnt:G5B91_35235"/>
<keyword evidence="1" id="KW-1133">Transmembrane helix</keyword>
<geneLocation type="plasmid" evidence="3">
    <name>ppnihbp1_1</name>
</geneLocation>
<feature type="transmembrane region" description="Helical" evidence="1">
    <location>
        <begin position="44"/>
        <end position="66"/>
    </location>
</feature>
<feature type="transmembrane region" description="Helical" evidence="1">
    <location>
        <begin position="14"/>
        <end position="32"/>
    </location>
</feature>
<keyword evidence="1" id="KW-0472">Membrane</keyword>
<evidence type="ECO:0000313" key="2">
    <source>
        <dbReference type="EMBL" id="QIE91587.1"/>
    </source>
</evidence>
<keyword evidence="2" id="KW-0614">Plasmid</keyword>
<organism evidence="2 3">
    <name type="scientific">Pseudomonas nitroreducens</name>
    <dbReference type="NCBI Taxonomy" id="46680"/>
    <lineage>
        <taxon>Bacteria</taxon>
        <taxon>Pseudomonadati</taxon>
        <taxon>Pseudomonadota</taxon>
        <taxon>Gammaproteobacteria</taxon>
        <taxon>Pseudomonadales</taxon>
        <taxon>Pseudomonadaceae</taxon>
        <taxon>Pseudomonas</taxon>
    </lineage>
</organism>
<reference evidence="2 3" key="1">
    <citation type="submission" date="2020-02" db="EMBL/GenBank/DDBJ databases">
        <title>Integrative conjugative elements (ICEs) and plasmids drive adaptation of Pseudomonas nitroreducens strain HBP1 to wastewater environment.</title>
        <authorList>
            <person name="Sentchilo V."/>
            <person name="Carraro N."/>
            <person name="Bertelli C."/>
            <person name="van der Meer J.R."/>
        </authorList>
    </citation>
    <scope>NUCLEOTIDE SEQUENCE [LARGE SCALE GENOMIC DNA]</scope>
    <source>
        <strain evidence="2 3">HBP1</strain>
        <plasmid evidence="3">ppnihbp1_1</plasmid>
    </source>
</reference>
<sequence>MLDFIKFLLSTDGAWWNLGLNGGAMVLAVLTFRLAKRMRPSWEIGYLAFSWTGLALAFFVVVWLLISFRLQLGILLS</sequence>